<organism evidence="1">
    <name type="scientific">Anguilla anguilla</name>
    <name type="common">European freshwater eel</name>
    <name type="synonym">Muraena anguilla</name>
    <dbReference type="NCBI Taxonomy" id="7936"/>
    <lineage>
        <taxon>Eukaryota</taxon>
        <taxon>Metazoa</taxon>
        <taxon>Chordata</taxon>
        <taxon>Craniata</taxon>
        <taxon>Vertebrata</taxon>
        <taxon>Euteleostomi</taxon>
        <taxon>Actinopterygii</taxon>
        <taxon>Neopterygii</taxon>
        <taxon>Teleostei</taxon>
        <taxon>Anguilliformes</taxon>
        <taxon>Anguillidae</taxon>
        <taxon>Anguilla</taxon>
    </lineage>
</organism>
<proteinExistence type="predicted"/>
<name>A0A0E9U6C3_ANGAN</name>
<protein>
    <submittedName>
        <fullName evidence="1">Uncharacterized protein</fullName>
    </submittedName>
</protein>
<sequence>MTVGYMPPTANFEAPIS</sequence>
<dbReference type="EMBL" id="GBXM01048059">
    <property type="protein sequence ID" value="JAH60518.1"/>
    <property type="molecule type" value="Transcribed_RNA"/>
</dbReference>
<accession>A0A0E9U6C3</accession>
<evidence type="ECO:0000313" key="1">
    <source>
        <dbReference type="EMBL" id="JAH60518.1"/>
    </source>
</evidence>
<dbReference type="AlphaFoldDB" id="A0A0E9U6C3"/>
<reference evidence="1" key="1">
    <citation type="submission" date="2014-11" db="EMBL/GenBank/DDBJ databases">
        <authorList>
            <person name="Amaro Gonzalez C."/>
        </authorList>
    </citation>
    <scope>NUCLEOTIDE SEQUENCE</scope>
</reference>
<reference evidence="1" key="2">
    <citation type="journal article" date="2015" name="Fish Shellfish Immunol.">
        <title>Early steps in the European eel (Anguilla anguilla)-Vibrio vulnificus interaction in the gills: Role of the RtxA13 toxin.</title>
        <authorList>
            <person name="Callol A."/>
            <person name="Pajuelo D."/>
            <person name="Ebbesson L."/>
            <person name="Teles M."/>
            <person name="MacKenzie S."/>
            <person name="Amaro C."/>
        </authorList>
    </citation>
    <scope>NUCLEOTIDE SEQUENCE</scope>
</reference>